<evidence type="ECO:0000256" key="2">
    <source>
        <dbReference type="ARBA" id="ARBA00022737"/>
    </source>
</evidence>
<keyword evidence="2" id="KW-0677">Repeat</keyword>
<dbReference type="EMBL" id="CP022530">
    <property type="protein sequence ID" value="ASP40385.1"/>
    <property type="molecule type" value="Genomic_DNA"/>
</dbReference>
<accession>A0A222FMY0</accession>
<reference evidence="6 7" key="1">
    <citation type="submission" date="2017-07" db="EMBL/GenBank/DDBJ databases">
        <title>Annotated genome sequence of Bacterioplanes sanyensis isolated from Red Sea.</title>
        <authorList>
            <person name="Rehman Z.U."/>
        </authorList>
    </citation>
    <scope>NUCLEOTIDE SEQUENCE [LARGE SCALE GENOMIC DNA]</scope>
    <source>
        <strain evidence="6 7">NV9</strain>
    </source>
</reference>
<dbReference type="InterPro" id="IPR041166">
    <property type="entry name" value="Rubredoxin_2"/>
</dbReference>
<evidence type="ECO:0000256" key="4">
    <source>
        <dbReference type="PROSITE-ProRule" id="PRU00339"/>
    </source>
</evidence>
<dbReference type="SUPFAM" id="SSF48452">
    <property type="entry name" value="TPR-like"/>
    <property type="match status" value="1"/>
</dbReference>
<dbReference type="PROSITE" id="PS50005">
    <property type="entry name" value="TPR"/>
    <property type="match status" value="1"/>
</dbReference>
<evidence type="ECO:0000313" key="7">
    <source>
        <dbReference type="Proteomes" id="UP000202440"/>
    </source>
</evidence>
<dbReference type="KEGG" id="bsan:CHH28_17630"/>
<sequence length="390" mass="44236">MDSALMYLLLLAGVAIGWGFGYRFARQSKPPEPDWIPNVELLLAEANDIALERFLSVPHIDDEALDLLLKLGRSLREKGEADRAIHLHQSLFARTDLPKHSMQALEFELAVDYAHAGLLDRAERLFLELLESKGRVQEKAAFALVELYEEEGDWVQILELYRRKLLPHDDGLNRRVAHAACELADKARHQGDFLELHKLCKQALKVDSHCARAFVVQGDLAHSQGELREAIRCYLRAVEVDGQSIIHVLEPMVDCFRQLGDFDGLSRYLGEHWRSTQYVPALIAQLECDAEQGDASASISQLLQELSHQPSNQGFFALVELVMRHRQQLDKSQLMLVYGILRRIVESEPRFVCNHCGFKATEAHWRCPSCKSWSTLGAFATQPPVARLKL</sequence>
<keyword evidence="1" id="KW-0479">Metal-binding</keyword>
<dbReference type="AlphaFoldDB" id="A0A222FMY0"/>
<evidence type="ECO:0000313" key="6">
    <source>
        <dbReference type="EMBL" id="ASP40385.1"/>
    </source>
</evidence>
<name>A0A222FMY0_9GAMM</name>
<dbReference type="Proteomes" id="UP000202440">
    <property type="component" value="Chromosome"/>
</dbReference>
<dbReference type="Gene3D" id="1.25.40.10">
    <property type="entry name" value="Tetratricopeptide repeat domain"/>
    <property type="match status" value="2"/>
</dbReference>
<dbReference type="PANTHER" id="PTHR45586:SF1">
    <property type="entry name" value="LIPOPOLYSACCHARIDE ASSEMBLY PROTEIN B"/>
    <property type="match status" value="1"/>
</dbReference>
<keyword evidence="3 4" id="KW-0802">TPR repeat</keyword>
<dbReference type="InterPro" id="IPR019734">
    <property type="entry name" value="TPR_rpt"/>
</dbReference>
<feature type="domain" description="LapB rubredoxin metal binding" evidence="5">
    <location>
        <begin position="351"/>
        <end position="376"/>
    </location>
</feature>
<evidence type="ECO:0000256" key="3">
    <source>
        <dbReference type="ARBA" id="ARBA00022803"/>
    </source>
</evidence>
<dbReference type="GO" id="GO:0046872">
    <property type="term" value="F:metal ion binding"/>
    <property type="evidence" value="ECO:0007669"/>
    <property type="project" value="UniProtKB-KW"/>
</dbReference>
<dbReference type="Pfam" id="PF18073">
    <property type="entry name" value="Zn_ribbon_LapB"/>
    <property type="match status" value="1"/>
</dbReference>
<dbReference type="PANTHER" id="PTHR45586">
    <property type="entry name" value="TPR REPEAT-CONTAINING PROTEIN PA4667"/>
    <property type="match status" value="1"/>
</dbReference>
<dbReference type="InterPro" id="IPR011990">
    <property type="entry name" value="TPR-like_helical_dom_sf"/>
</dbReference>
<evidence type="ECO:0000256" key="1">
    <source>
        <dbReference type="ARBA" id="ARBA00022723"/>
    </source>
</evidence>
<keyword evidence="7" id="KW-1185">Reference proteome</keyword>
<gene>
    <name evidence="6" type="ORF">CHH28_17630</name>
</gene>
<dbReference type="Pfam" id="PF13176">
    <property type="entry name" value="TPR_7"/>
    <property type="match status" value="1"/>
</dbReference>
<evidence type="ECO:0000259" key="5">
    <source>
        <dbReference type="Pfam" id="PF18073"/>
    </source>
</evidence>
<organism evidence="6 7">
    <name type="scientific">Bacterioplanes sanyensis</name>
    <dbReference type="NCBI Taxonomy" id="1249553"/>
    <lineage>
        <taxon>Bacteria</taxon>
        <taxon>Pseudomonadati</taxon>
        <taxon>Pseudomonadota</taxon>
        <taxon>Gammaproteobacteria</taxon>
        <taxon>Oceanospirillales</taxon>
        <taxon>Oceanospirillaceae</taxon>
        <taxon>Bacterioplanes</taxon>
    </lineage>
</organism>
<dbReference type="InterPro" id="IPR051012">
    <property type="entry name" value="CellSynth/LPSAsmb/PSIAsmb"/>
</dbReference>
<proteinExistence type="predicted"/>
<protein>
    <recommendedName>
        <fullName evidence="5">LapB rubredoxin metal binding domain-containing protein</fullName>
    </recommendedName>
</protein>
<feature type="repeat" description="TPR" evidence="4">
    <location>
        <begin position="211"/>
        <end position="244"/>
    </location>
</feature>